<evidence type="ECO:0000256" key="3">
    <source>
        <dbReference type="ARBA" id="ARBA00022692"/>
    </source>
</evidence>
<keyword evidence="2" id="KW-0813">Transport</keyword>
<dbReference type="InterPro" id="IPR039309">
    <property type="entry name" value="BT1"/>
</dbReference>
<keyword evidence="4 6" id="KW-1133">Transmembrane helix</keyword>
<gene>
    <name evidence="7" type="ORF">Pmar_PMAR000647</name>
</gene>
<dbReference type="OrthoDB" id="754047at2759"/>
<protein>
    <submittedName>
        <fullName evidence="7">Uncharacterized protein</fullName>
    </submittedName>
</protein>
<dbReference type="Proteomes" id="UP000007800">
    <property type="component" value="Unassembled WGS sequence"/>
</dbReference>
<evidence type="ECO:0000256" key="1">
    <source>
        <dbReference type="ARBA" id="ARBA00004141"/>
    </source>
</evidence>
<proteinExistence type="predicted"/>
<evidence type="ECO:0000256" key="5">
    <source>
        <dbReference type="ARBA" id="ARBA00023136"/>
    </source>
</evidence>
<sequence length="109" mass="12269">LPMVAIGILLRDDLGLASDNIALALFYANTFIPFYLRFFYGFISDNFPICGTRRIAYMIACYIAMASLYVTYAIWVVTLPRAYLVTTLINVVFAFSESCLDAVAVQRSR</sequence>
<dbReference type="EMBL" id="GG675796">
    <property type="protein sequence ID" value="EER12914.1"/>
    <property type="molecule type" value="Genomic_DNA"/>
</dbReference>
<reference evidence="7 8" key="1">
    <citation type="submission" date="2008-07" db="EMBL/GenBank/DDBJ databases">
        <authorList>
            <person name="El-Sayed N."/>
            <person name="Caler E."/>
            <person name="Inman J."/>
            <person name="Amedeo P."/>
            <person name="Hass B."/>
            <person name="Wortman J."/>
        </authorList>
    </citation>
    <scope>NUCLEOTIDE SEQUENCE [LARGE SCALE GENOMIC DNA]</scope>
    <source>
        <strain evidence="8">ATCC 50983 / TXsc</strain>
    </source>
</reference>
<feature type="non-terminal residue" evidence="7">
    <location>
        <position position="1"/>
    </location>
</feature>
<evidence type="ECO:0000313" key="7">
    <source>
        <dbReference type="EMBL" id="EER12914.1"/>
    </source>
</evidence>
<feature type="transmembrane region" description="Helical" evidence="6">
    <location>
        <begin position="20"/>
        <end position="43"/>
    </location>
</feature>
<dbReference type="AlphaFoldDB" id="C5KRE1"/>
<dbReference type="GO" id="GO:0016020">
    <property type="term" value="C:membrane"/>
    <property type="evidence" value="ECO:0007669"/>
    <property type="project" value="UniProtKB-SubCell"/>
</dbReference>
<feature type="transmembrane region" description="Helical" evidence="6">
    <location>
        <begin position="83"/>
        <end position="105"/>
    </location>
</feature>
<keyword evidence="5 6" id="KW-0472">Membrane</keyword>
<dbReference type="PANTHER" id="PTHR31585:SF0">
    <property type="entry name" value="FOLATE-BIOPTERIN TRANSPORTER 1, CHLOROPLASTIC"/>
    <property type="match status" value="1"/>
</dbReference>
<name>C5KRE1_PERM5</name>
<dbReference type="InParanoid" id="C5KRE1"/>
<dbReference type="RefSeq" id="XP_002781119.1">
    <property type="nucleotide sequence ID" value="XM_002781073.1"/>
</dbReference>
<organism evidence="8">
    <name type="scientific">Perkinsus marinus (strain ATCC 50983 / TXsc)</name>
    <dbReference type="NCBI Taxonomy" id="423536"/>
    <lineage>
        <taxon>Eukaryota</taxon>
        <taxon>Sar</taxon>
        <taxon>Alveolata</taxon>
        <taxon>Perkinsozoa</taxon>
        <taxon>Perkinsea</taxon>
        <taxon>Perkinsida</taxon>
        <taxon>Perkinsidae</taxon>
        <taxon>Perkinsus</taxon>
    </lineage>
</organism>
<keyword evidence="8" id="KW-1185">Reference proteome</keyword>
<evidence type="ECO:0000256" key="6">
    <source>
        <dbReference type="SAM" id="Phobius"/>
    </source>
</evidence>
<feature type="non-terminal residue" evidence="7">
    <location>
        <position position="109"/>
    </location>
</feature>
<accession>C5KRE1</accession>
<dbReference type="Pfam" id="PF03092">
    <property type="entry name" value="BT1"/>
    <property type="match status" value="1"/>
</dbReference>
<dbReference type="GeneID" id="9055873"/>
<dbReference type="PANTHER" id="PTHR31585">
    <property type="entry name" value="FOLATE-BIOPTERIN TRANSPORTER 1, CHLOROPLASTIC"/>
    <property type="match status" value="1"/>
</dbReference>
<feature type="transmembrane region" description="Helical" evidence="6">
    <location>
        <begin position="55"/>
        <end position="77"/>
    </location>
</feature>
<comment type="subcellular location">
    <subcellularLocation>
        <location evidence="1">Membrane</location>
        <topology evidence="1">Multi-pass membrane protein</topology>
    </subcellularLocation>
</comment>
<evidence type="ECO:0000256" key="2">
    <source>
        <dbReference type="ARBA" id="ARBA00022448"/>
    </source>
</evidence>
<keyword evidence="3 6" id="KW-0812">Transmembrane</keyword>
<evidence type="ECO:0000313" key="8">
    <source>
        <dbReference type="Proteomes" id="UP000007800"/>
    </source>
</evidence>
<evidence type="ECO:0000256" key="4">
    <source>
        <dbReference type="ARBA" id="ARBA00022989"/>
    </source>
</evidence>